<comment type="caution">
    <text evidence="1">The sequence shown here is derived from an EMBL/GenBank/DDBJ whole genome shotgun (WGS) entry which is preliminary data.</text>
</comment>
<sequence length="95" mass="10198">MPLRRRVRSQLKRTPESGVVTIYNKGELASGGRLHSIAPVRSQLVTELLAVSSQRSIGALRTDSSLPAVAVDSSFPLACCSASIHLRISTSHSQE</sequence>
<organism evidence="1 2">
    <name type="scientific">Araneus ventricosus</name>
    <name type="common">Orbweaver spider</name>
    <name type="synonym">Epeira ventricosa</name>
    <dbReference type="NCBI Taxonomy" id="182803"/>
    <lineage>
        <taxon>Eukaryota</taxon>
        <taxon>Metazoa</taxon>
        <taxon>Ecdysozoa</taxon>
        <taxon>Arthropoda</taxon>
        <taxon>Chelicerata</taxon>
        <taxon>Arachnida</taxon>
        <taxon>Araneae</taxon>
        <taxon>Araneomorphae</taxon>
        <taxon>Entelegynae</taxon>
        <taxon>Araneoidea</taxon>
        <taxon>Araneidae</taxon>
        <taxon>Araneus</taxon>
    </lineage>
</organism>
<reference evidence="1 2" key="1">
    <citation type="journal article" date="2019" name="Sci. Rep.">
        <title>Orb-weaving spider Araneus ventricosus genome elucidates the spidroin gene catalogue.</title>
        <authorList>
            <person name="Kono N."/>
            <person name="Nakamura H."/>
            <person name="Ohtoshi R."/>
            <person name="Moran D.A.P."/>
            <person name="Shinohara A."/>
            <person name="Yoshida Y."/>
            <person name="Fujiwara M."/>
            <person name="Mori M."/>
            <person name="Tomita M."/>
            <person name="Arakawa K."/>
        </authorList>
    </citation>
    <scope>NUCLEOTIDE SEQUENCE [LARGE SCALE GENOMIC DNA]</scope>
</reference>
<dbReference type="EMBL" id="BGPR01005140">
    <property type="protein sequence ID" value="GBN07172.1"/>
    <property type="molecule type" value="Genomic_DNA"/>
</dbReference>
<keyword evidence="2" id="KW-1185">Reference proteome</keyword>
<accession>A0A4Y2KXZ4</accession>
<gene>
    <name evidence="1" type="ORF">AVEN_246851_1</name>
</gene>
<evidence type="ECO:0000313" key="1">
    <source>
        <dbReference type="EMBL" id="GBN07172.1"/>
    </source>
</evidence>
<proteinExistence type="predicted"/>
<name>A0A4Y2KXZ4_ARAVE</name>
<evidence type="ECO:0000313" key="2">
    <source>
        <dbReference type="Proteomes" id="UP000499080"/>
    </source>
</evidence>
<dbReference type="AlphaFoldDB" id="A0A4Y2KXZ4"/>
<protein>
    <submittedName>
        <fullName evidence="1">Uncharacterized protein</fullName>
    </submittedName>
</protein>
<dbReference type="Proteomes" id="UP000499080">
    <property type="component" value="Unassembled WGS sequence"/>
</dbReference>